<dbReference type="PANTHER" id="PTHR47245">
    <property type="entry name" value="PEPTIDYLPROLYL ISOMERASE"/>
    <property type="match status" value="1"/>
</dbReference>
<evidence type="ECO:0000259" key="3">
    <source>
        <dbReference type="PROSITE" id="PS50198"/>
    </source>
</evidence>
<keyword evidence="1 2" id="KW-0413">Isomerase</keyword>
<reference evidence="4 5" key="1">
    <citation type="journal article" date="2024" name="Science">
        <title>Giant polyketide synthase enzymes in the biosynthesis of giant marine polyether toxins.</title>
        <authorList>
            <person name="Fallon T.R."/>
            <person name="Shende V.V."/>
            <person name="Wierzbicki I.H."/>
            <person name="Pendleton A.L."/>
            <person name="Watervoot N.F."/>
            <person name="Auber R.P."/>
            <person name="Gonzalez D.J."/>
            <person name="Wisecaver J.H."/>
            <person name="Moore B.S."/>
        </authorList>
    </citation>
    <scope>NUCLEOTIDE SEQUENCE [LARGE SCALE GENOMIC DNA]</scope>
    <source>
        <strain evidence="4 5">12B1</strain>
    </source>
</reference>
<feature type="domain" description="PpiC" evidence="3">
    <location>
        <begin position="60"/>
        <end position="169"/>
    </location>
</feature>
<accession>A0AB34J126</accession>
<comment type="catalytic activity">
    <reaction evidence="2">
        <text>[protein]-peptidylproline (omega=180) = [protein]-peptidylproline (omega=0)</text>
        <dbReference type="Rhea" id="RHEA:16237"/>
        <dbReference type="Rhea" id="RHEA-COMP:10747"/>
        <dbReference type="Rhea" id="RHEA-COMP:10748"/>
        <dbReference type="ChEBI" id="CHEBI:83833"/>
        <dbReference type="ChEBI" id="CHEBI:83834"/>
        <dbReference type="EC" id="5.2.1.8"/>
    </reaction>
</comment>
<dbReference type="EMBL" id="JBGBPQ010000015">
    <property type="protein sequence ID" value="KAL1510276.1"/>
    <property type="molecule type" value="Genomic_DNA"/>
</dbReference>
<protein>
    <recommendedName>
        <fullName evidence="2">Peptidyl-prolyl cis-trans isomerase</fullName>
        <ecNumber evidence="2">5.2.1.8</ecNumber>
    </recommendedName>
</protein>
<dbReference type="SUPFAM" id="SSF54534">
    <property type="entry name" value="FKBP-like"/>
    <property type="match status" value="1"/>
</dbReference>
<gene>
    <name evidence="4" type="ORF">AB1Y20_006598</name>
</gene>
<keyword evidence="1 2" id="KW-0697">Rotamase</keyword>
<dbReference type="Pfam" id="PF00639">
    <property type="entry name" value="Rotamase"/>
    <property type="match status" value="1"/>
</dbReference>
<name>A0AB34J126_PRYPA</name>
<dbReference type="PROSITE" id="PS01096">
    <property type="entry name" value="PPIC_PPIASE_1"/>
    <property type="match status" value="1"/>
</dbReference>
<keyword evidence="5" id="KW-1185">Reference proteome</keyword>
<sequence>MWFFPPSLALAFTMPSVAVRPVHWSVTPSHRPDARMGFLDSLKKAFDNQDYSESPATYEQTNARASHIQVEDEALAQSLKAKLELGELEFSEAAMEYSTCKSAARGGKLGRFSPGTMLPEIDEIVFAVEDTGKINLGNGAAVYKPKYELGEVHGPIKSKLGYHLVKIEKRVIADFDFRAKEGALPKANVWEDWQGPLGRRLTEHAREQARMQDFKLGRLGGQGSRQLSALN</sequence>
<evidence type="ECO:0000256" key="2">
    <source>
        <dbReference type="RuleBase" id="RU363014"/>
    </source>
</evidence>
<dbReference type="Gene3D" id="3.10.50.40">
    <property type="match status" value="1"/>
</dbReference>
<proteinExistence type="predicted"/>
<dbReference type="EC" id="5.2.1.8" evidence="2"/>
<dbReference type="GO" id="GO:0003755">
    <property type="term" value="F:peptidyl-prolyl cis-trans isomerase activity"/>
    <property type="evidence" value="ECO:0007669"/>
    <property type="project" value="UniProtKB-UniRule"/>
</dbReference>
<keyword evidence="2" id="KW-0732">Signal</keyword>
<comment type="caution">
    <text evidence="4">The sequence shown here is derived from an EMBL/GenBank/DDBJ whole genome shotgun (WGS) entry which is preliminary data.</text>
</comment>
<dbReference type="PANTHER" id="PTHR47245:SF2">
    <property type="entry name" value="PEPTIDYL-PROLYL CIS-TRANS ISOMERASE HP_0175-RELATED"/>
    <property type="match status" value="1"/>
</dbReference>
<feature type="signal peptide" evidence="2">
    <location>
        <begin position="1"/>
        <end position="18"/>
    </location>
</feature>
<organism evidence="4 5">
    <name type="scientific">Prymnesium parvum</name>
    <name type="common">Toxic golden alga</name>
    <dbReference type="NCBI Taxonomy" id="97485"/>
    <lineage>
        <taxon>Eukaryota</taxon>
        <taxon>Haptista</taxon>
        <taxon>Haptophyta</taxon>
        <taxon>Prymnesiophyceae</taxon>
        <taxon>Prymnesiales</taxon>
        <taxon>Prymnesiaceae</taxon>
        <taxon>Prymnesium</taxon>
    </lineage>
</organism>
<evidence type="ECO:0000256" key="1">
    <source>
        <dbReference type="PROSITE-ProRule" id="PRU00278"/>
    </source>
</evidence>
<dbReference type="InterPro" id="IPR000297">
    <property type="entry name" value="PPIase_PpiC"/>
</dbReference>
<dbReference type="InterPro" id="IPR046357">
    <property type="entry name" value="PPIase_dom_sf"/>
</dbReference>
<dbReference type="AlphaFoldDB" id="A0AB34J126"/>
<evidence type="ECO:0000313" key="5">
    <source>
        <dbReference type="Proteomes" id="UP001515480"/>
    </source>
</evidence>
<dbReference type="InterPro" id="IPR050245">
    <property type="entry name" value="PrsA_foldase"/>
</dbReference>
<dbReference type="InterPro" id="IPR023058">
    <property type="entry name" value="PPIase_PpiC_CS"/>
</dbReference>
<feature type="chain" id="PRO_5044047901" description="Peptidyl-prolyl cis-trans isomerase" evidence="2">
    <location>
        <begin position="19"/>
        <end position="231"/>
    </location>
</feature>
<evidence type="ECO:0000313" key="4">
    <source>
        <dbReference type="EMBL" id="KAL1510276.1"/>
    </source>
</evidence>
<dbReference type="PROSITE" id="PS50198">
    <property type="entry name" value="PPIC_PPIASE_2"/>
    <property type="match status" value="1"/>
</dbReference>
<dbReference type="Proteomes" id="UP001515480">
    <property type="component" value="Unassembled WGS sequence"/>
</dbReference>